<reference evidence="3" key="2">
    <citation type="submission" date="2008-05" db="EMBL/GenBank/DDBJ databases">
        <authorList>
            <person name="Martin-Cuadrado A.-B."/>
            <person name="Rodriguez-Valera F."/>
            <person name="Moreira D."/>
            <person name="Alba J.-C."/>
            <person name="Ivars-Martinez E."/>
            <person name="Henn M.R."/>
            <person name="Talla E."/>
            <person name="Lopez-Garcia P."/>
        </authorList>
    </citation>
    <scope>NUCLEOTIDE SEQUENCE</scope>
</reference>
<reference evidence="3" key="1">
    <citation type="journal article" date="2008" name="ISME J.">
        <title>Hindsight in the relative abundance, metabolic potential and genome dynamics of uncultivated marine archaea from comparative metagenomic analyses of bathypelagic plankton of different oceanic regions.</title>
        <authorList>
            <person name="Martin-Cuadrado A.B."/>
            <person name="Rodriguez-Valera F."/>
            <person name="Moreira D."/>
            <person name="Alba J.C."/>
            <person name="Ivars-Martinez E."/>
            <person name="Henn M.R."/>
            <person name="Talla E."/>
            <person name="Lopez-Garcia P."/>
        </authorList>
    </citation>
    <scope>NUCLEOTIDE SEQUENCE</scope>
</reference>
<evidence type="ECO:0000256" key="1">
    <source>
        <dbReference type="ARBA" id="ARBA00007637"/>
    </source>
</evidence>
<sequence>MSELDNLQNETTIQTIDRVNSSFWKDKRVLITGITGFVGSWLTEILSSESVNANIFGLLRRQSNPNLRNINHLLDRKNIKLLKGDLHDIGSIINAIKESEAEVIYHLAAQSFVPHSFASPIDTYFTNVNGTINMLEALRISPQDVSLHYAGSSEEYGLVIRNDDHYQQMLSKYNTILPSPNFDNNNKVISEVPVKETNPLRTVGTSPYGSSKRQAEDSCRIYVSCYGLDVHITRAFNHTGPRRGNEFVTSEITRQIAQGIKSDKNEISLGNLDSIRDFTDVRDTVLGYLSVIEKGKKGDVYNLASGRGITIEELLNISLSIAKDNYDVHDMKYKLDESRLRPTDLPVLVGDASKAKENLGWKTNIPLERTLLEMIQHHISQMS</sequence>
<dbReference type="CDD" id="cd05260">
    <property type="entry name" value="GDP_MD_SDR_e"/>
    <property type="match status" value="1"/>
</dbReference>
<dbReference type="InterPro" id="IPR001509">
    <property type="entry name" value="Epimerase_deHydtase"/>
</dbReference>
<dbReference type="AlphaFoldDB" id="B3V5P3"/>
<dbReference type="GO" id="GO:0003978">
    <property type="term" value="F:UDP-glucose 4-epimerase activity"/>
    <property type="evidence" value="ECO:0007669"/>
    <property type="project" value="UniProtKB-EC"/>
</dbReference>
<organism evidence="3">
    <name type="scientific">uncultured marine crenarchaeote AD1000-325-A12</name>
    <dbReference type="NCBI Taxonomy" id="526639"/>
    <lineage>
        <taxon>Archaea</taxon>
        <taxon>Nitrososphaerota</taxon>
        <taxon>Nitrososphaeria</taxon>
        <taxon>Nitrosopumilales</taxon>
        <taxon>environmental samples</taxon>
    </lineage>
</organism>
<dbReference type="InterPro" id="IPR036291">
    <property type="entry name" value="NAD(P)-bd_dom_sf"/>
</dbReference>
<feature type="domain" description="NAD-dependent epimerase/dehydratase" evidence="2">
    <location>
        <begin position="29"/>
        <end position="304"/>
    </location>
</feature>
<dbReference type="SUPFAM" id="SSF51735">
    <property type="entry name" value="NAD(P)-binding Rossmann-fold domains"/>
    <property type="match status" value="1"/>
</dbReference>
<evidence type="ECO:0000313" key="3">
    <source>
        <dbReference type="EMBL" id="ACF09623.1"/>
    </source>
</evidence>
<dbReference type="Gene3D" id="3.40.50.720">
    <property type="entry name" value="NAD(P)-binding Rossmann-like Domain"/>
    <property type="match status" value="1"/>
</dbReference>
<keyword evidence="3" id="KW-0413">Isomerase</keyword>
<dbReference type="Pfam" id="PF01370">
    <property type="entry name" value="Epimerase"/>
    <property type="match status" value="1"/>
</dbReference>
<dbReference type="EC" id="5.1.3.2" evidence="3"/>
<name>B3V5P3_9ARCH</name>
<proteinExistence type="inferred from homology"/>
<protein>
    <submittedName>
        <fullName evidence="3">UDP-glucose 4-epimerase</fullName>
        <ecNumber evidence="3">5.1.3.2</ecNumber>
    </submittedName>
</protein>
<evidence type="ECO:0000259" key="2">
    <source>
        <dbReference type="Pfam" id="PF01370"/>
    </source>
</evidence>
<dbReference type="PANTHER" id="PTHR43000">
    <property type="entry name" value="DTDP-D-GLUCOSE 4,6-DEHYDRATASE-RELATED"/>
    <property type="match status" value="1"/>
</dbReference>
<dbReference type="EMBL" id="EU686620">
    <property type="protein sequence ID" value="ACF09623.1"/>
    <property type="molecule type" value="Genomic_DNA"/>
</dbReference>
<dbReference type="Gene3D" id="3.90.25.10">
    <property type="entry name" value="UDP-galactose 4-epimerase, domain 1"/>
    <property type="match status" value="1"/>
</dbReference>
<comment type="similarity">
    <text evidence="1">Belongs to the NAD(P)-dependent epimerase/dehydratase family.</text>
</comment>
<accession>B3V5P3</accession>